<dbReference type="Proteomes" id="UP001153761">
    <property type="component" value="Chromosome"/>
</dbReference>
<organism evidence="2">
    <name type="scientific">Planktothrix agardhii</name>
    <name type="common">Oscillatoria agardhii</name>
    <dbReference type="NCBI Taxonomy" id="1160"/>
    <lineage>
        <taxon>Bacteria</taxon>
        <taxon>Bacillati</taxon>
        <taxon>Cyanobacteriota</taxon>
        <taxon>Cyanophyceae</taxon>
        <taxon>Oscillatoriophycideae</taxon>
        <taxon>Oscillatoriales</taxon>
        <taxon>Microcoleaceae</taxon>
        <taxon>Planktothrix</taxon>
    </lineage>
</organism>
<name>A0A1J1JHG6_PLAAG</name>
<evidence type="ECO:0000313" key="1">
    <source>
        <dbReference type="EMBL" id="CAD5934619.1"/>
    </source>
</evidence>
<reference evidence="2" key="1">
    <citation type="submission" date="2015-09" db="EMBL/GenBank/DDBJ databases">
        <authorList>
            <person name="Jackson K.R."/>
            <person name="Lunt B.L."/>
            <person name="Fisher J.N.B."/>
            <person name="Gardner A.V."/>
            <person name="Bailey M.E."/>
            <person name="Deus L.M."/>
            <person name="Earl A.S."/>
            <person name="Gibby P.D."/>
            <person name="Hartmann K.A."/>
            <person name="Liu J.E."/>
            <person name="Manci A.M."/>
            <person name="Nielsen D.A."/>
            <person name="Solomon M.B."/>
            <person name="Breakwell D.P."/>
            <person name="Burnett S.H."/>
            <person name="Grose J.H."/>
        </authorList>
    </citation>
    <scope>NUCLEOTIDE SEQUENCE</scope>
    <source>
        <strain evidence="2">7805</strain>
    </source>
</reference>
<evidence type="ECO:0000313" key="2">
    <source>
        <dbReference type="EMBL" id="CUM60898.1"/>
    </source>
</evidence>
<dbReference type="EMBL" id="LR882963">
    <property type="protein sequence ID" value="CAD5934619.1"/>
    <property type="molecule type" value="Genomic_DNA"/>
</dbReference>
<reference evidence="1" key="2">
    <citation type="submission" date="2020-09" db="EMBL/GenBank/DDBJ databases">
        <authorList>
            <person name="Blom J."/>
        </authorList>
    </citation>
    <scope>NUCLEOTIDE SEQUENCE</scope>
    <source>
        <strain evidence="1">No.66</strain>
    </source>
</reference>
<sequence length="121" mass="13295">MIKGIVNADFEAIISLSICDSDGKVYTQDAIIDTGFNGWLSLLNVTVDEIQRDPLKYLRQVEAGETIVIVRSDQAIAEIRPIASSKHKQLRPFGLCAGEFTVPNDFDAPLPEDLLSAFEGK</sequence>
<dbReference type="RefSeq" id="WP_227397531.1">
    <property type="nucleotide sequence ID" value="NZ_JBAVBW010000120.1"/>
</dbReference>
<dbReference type="GeneID" id="77286972"/>
<protein>
    <submittedName>
        <fullName evidence="2">Prevent-host-death protein (Modular protein)</fullName>
    </submittedName>
</protein>
<accession>A0A1J1JHG6</accession>
<proteinExistence type="predicted"/>
<gene>
    <name evidence="1" type="ORF">PANO66_01576</name>
    <name evidence="2" type="ORF">PLAM_2932</name>
</gene>
<dbReference type="EMBL" id="LO018304">
    <property type="protein sequence ID" value="CUM60898.1"/>
    <property type="molecule type" value="Genomic_DNA"/>
</dbReference>
<dbReference type="AlphaFoldDB" id="A0A1J1JHG6"/>